<dbReference type="Proteomes" id="UP000582016">
    <property type="component" value="Unassembled WGS sequence"/>
</dbReference>
<dbReference type="PANTHER" id="PTHR11839:SF1">
    <property type="entry name" value="ADP-SUGAR PYROPHOSPHATASE"/>
    <property type="match status" value="1"/>
</dbReference>
<dbReference type="InterPro" id="IPR020084">
    <property type="entry name" value="NUDIX_hydrolase_CS"/>
</dbReference>
<evidence type="ECO:0000256" key="2">
    <source>
        <dbReference type="RuleBase" id="RU003476"/>
    </source>
</evidence>
<comment type="caution">
    <text evidence="4">The sequence shown here is derived from an EMBL/GenBank/DDBJ whole genome shotgun (WGS) entry which is preliminary data.</text>
</comment>
<dbReference type="AlphaFoldDB" id="A0A8H5KCG8"/>
<dbReference type="PROSITE" id="PS00893">
    <property type="entry name" value="NUDIX_BOX"/>
    <property type="match status" value="1"/>
</dbReference>
<name>A0A8H5KCG8_9HYPO</name>
<dbReference type="GO" id="GO:0047631">
    <property type="term" value="F:ADP-ribose diphosphatase activity"/>
    <property type="evidence" value="ECO:0007669"/>
    <property type="project" value="TreeGrafter"/>
</dbReference>
<dbReference type="EMBL" id="JAAOAQ010000030">
    <property type="protein sequence ID" value="KAF5570733.1"/>
    <property type="molecule type" value="Genomic_DNA"/>
</dbReference>
<organism evidence="4 5">
    <name type="scientific">Fusarium phyllophilum</name>
    <dbReference type="NCBI Taxonomy" id="47803"/>
    <lineage>
        <taxon>Eukaryota</taxon>
        <taxon>Fungi</taxon>
        <taxon>Dikarya</taxon>
        <taxon>Ascomycota</taxon>
        <taxon>Pezizomycotina</taxon>
        <taxon>Sordariomycetes</taxon>
        <taxon>Hypocreomycetidae</taxon>
        <taxon>Hypocreales</taxon>
        <taxon>Nectriaceae</taxon>
        <taxon>Fusarium</taxon>
        <taxon>Fusarium fujikuroi species complex</taxon>
    </lineage>
</organism>
<dbReference type="GO" id="GO:0006753">
    <property type="term" value="P:nucleoside phosphate metabolic process"/>
    <property type="evidence" value="ECO:0007669"/>
    <property type="project" value="TreeGrafter"/>
</dbReference>
<dbReference type="Pfam" id="PF00293">
    <property type="entry name" value="NUDIX"/>
    <property type="match status" value="1"/>
</dbReference>
<comment type="similarity">
    <text evidence="2">Belongs to the Nudix hydrolase family.</text>
</comment>
<dbReference type="Gene3D" id="3.90.79.10">
    <property type="entry name" value="Nucleoside Triphosphate Pyrophosphohydrolase"/>
    <property type="match status" value="1"/>
</dbReference>
<dbReference type="GO" id="GO:0005634">
    <property type="term" value="C:nucleus"/>
    <property type="evidence" value="ECO:0007669"/>
    <property type="project" value="TreeGrafter"/>
</dbReference>
<dbReference type="PANTHER" id="PTHR11839">
    <property type="entry name" value="UDP/ADP-SUGAR PYROPHOSPHATASE"/>
    <property type="match status" value="1"/>
</dbReference>
<dbReference type="PRINTS" id="PR00502">
    <property type="entry name" value="NUDIXFAMILY"/>
</dbReference>
<dbReference type="GO" id="GO:0005829">
    <property type="term" value="C:cytosol"/>
    <property type="evidence" value="ECO:0007669"/>
    <property type="project" value="TreeGrafter"/>
</dbReference>
<protein>
    <submittedName>
        <fullName evidence="4">ADP-ribose pyrophosphatase</fullName>
    </submittedName>
</protein>
<proteinExistence type="inferred from homology"/>
<accession>A0A8H5KCG8</accession>
<dbReference type="CDD" id="cd18888">
    <property type="entry name" value="NUDIX_ADPRase_Nudt5"/>
    <property type="match status" value="1"/>
</dbReference>
<evidence type="ECO:0000259" key="3">
    <source>
        <dbReference type="PROSITE" id="PS51462"/>
    </source>
</evidence>
<keyword evidence="1 2" id="KW-0378">Hydrolase</keyword>
<keyword evidence="5" id="KW-1185">Reference proteome</keyword>
<dbReference type="GO" id="GO:0019693">
    <property type="term" value="P:ribose phosphate metabolic process"/>
    <property type="evidence" value="ECO:0007669"/>
    <property type="project" value="TreeGrafter"/>
</dbReference>
<sequence length="224" mass="25004">MTSQNTTKQTNKSFSFNSLKMSVFNAKVTSTEPLSKEEARWIKLSKITYRDPTGTSRTWESAERLTRPKTADIDGVGIVAILPLPTGPELILQKQYRPPINAVTIEVPAGLIDEGETPEECAIRELREETGYVGVATETSPMMFNDPGFCNTNLKMVHVSVDMDLPENKDLKPELEEGEFIEVFTVKLTDLWGMCETWEKEGCAIDARVGTLAEGILLAQRFKL</sequence>
<reference evidence="4 5" key="1">
    <citation type="submission" date="2020-05" db="EMBL/GenBank/DDBJ databases">
        <title>Identification and distribution of gene clusters putatively required for synthesis of sphingolipid metabolism inhibitors in phylogenetically diverse species of the filamentous fungus Fusarium.</title>
        <authorList>
            <person name="Kim H.-S."/>
            <person name="Busman M."/>
            <person name="Brown D.W."/>
            <person name="Divon H."/>
            <person name="Uhlig S."/>
            <person name="Proctor R.H."/>
        </authorList>
    </citation>
    <scope>NUCLEOTIDE SEQUENCE [LARGE SCALE GENOMIC DNA]</scope>
    <source>
        <strain evidence="4 5">NRRL 13617</strain>
    </source>
</reference>
<evidence type="ECO:0000313" key="4">
    <source>
        <dbReference type="EMBL" id="KAF5570733.1"/>
    </source>
</evidence>
<dbReference type="InterPro" id="IPR020476">
    <property type="entry name" value="Nudix_hydrolase"/>
</dbReference>
<dbReference type="FunFam" id="3.90.79.10:FF:000016">
    <property type="entry name" value="ADP-sugar pyrophosphatase isoform X1"/>
    <property type="match status" value="1"/>
</dbReference>
<dbReference type="OrthoDB" id="10249920at2759"/>
<dbReference type="InterPro" id="IPR015797">
    <property type="entry name" value="NUDIX_hydrolase-like_dom_sf"/>
</dbReference>
<evidence type="ECO:0000313" key="5">
    <source>
        <dbReference type="Proteomes" id="UP000582016"/>
    </source>
</evidence>
<dbReference type="SUPFAM" id="SSF55811">
    <property type="entry name" value="Nudix"/>
    <property type="match status" value="1"/>
</dbReference>
<dbReference type="PROSITE" id="PS51462">
    <property type="entry name" value="NUDIX"/>
    <property type="match status" value="1"/>
</dbReference>
<gene>
    <name evidence="4" type="ORF">FPHYL_979</name>
</gene>
<dbReference type="InterPro" id="IPR000086">
    <property type="entry name" value="NUDIX_hydrolase_dom"/>
</dbReference>
<feature type="domain" description="Nudix hydrolase" evidence="3">
    <location>
        <begin position="71"/>
        <end position="208"/>
    </location>
</feature>
<evidence type="ECO:0000256" key="1">
    <source>
        <dbReference type="ARBA" id="ARBA00022801"/>
    </source>
</evidence>